<dbReference type="Proteomes" id="UP000238007">
    <property type="component" value="Unassembled WGS sequence"/>
</dbReference>
<keyword evidence="1" id="KW-0285">Flavoprotein</keyword>
<keyword evidence="7" id="KW-1185">Reference proteome</keyword>
<reference evidence="6 7" key="1">
    <citation type="submission" date="2018-03" db="EMBL/GenBank/DDBJ databases">
        <title>Genomic Encyclopedia of Archaeal and Bacterial Type Strains, Phase II (KMG-II): from individual species to whole genera.</title>
        <authorList>
            <person name="Goeker M."/>
        </authorList>
    </citation>
    <scope>NUCLEOTIDE SEQUENCE [LARGE SCALE GENOMIC DNA]</scope>
    <source>
        <strain evidence="6 7">DSM 101533</strain>
    </source>
</reference>
<evidence type="ECO:0000313" key="6">
    <source>
        <dbReference type="EMBL" id="PRY76675.1"/>
    </source>
</evidence>
<evidence type="ECO:0000256" key="4">
    <source>
        <dbReference type="ARBA" id="ARBA00023033"/>
    </source>
</evidence>
<sequence length="338" mass="37535">MKLLTTAPPSVRFEPGAYLNAVRDLARWNETVGVEGMLIYTDNSLIDPWTVAQVVLESTKDFVPLVAVQPVYMSPYAAACKIASLAFLYQRKIALNMVAGGFKKDLEKLGDDTDHDPRYDRLIEYTLIMKALLRGESVTFDGAYYQVKNLKLDPILSPDLMPDIYLSGASDACITAAATLEATRFSYTKPPADLAVKAPLPGAGQLGLRFGIIARETAAEAWQVARNRFPSDRRGQMAHKMARSTSDSIWHQEIAAMADDLHDARDGAYWLYPIKNYRTFCPYLVGTYEEVGEYITQYAALGFRDLILDVPESEDDLAHAMRAVRHSPATANMLSHAV</sequence>
<dbReference type="InterPro" id="IPR011251">
    <property type="entry name" value="Luciferase-like_dom"/>
</dbReference>
<dbReference type="RefSeq" id="WP_106358318.1">
    <property type="nucleotide sequence ID" value="NZ_PVTP01000008.1"/>
</dbReference>
<dbReference type="SUPFAM" id="SSF51679">
    <property type="entry name" value="Bacterial luciferase-like"/>
    <property type="match status" value="1"/>
</dbReference>
<evidence type="ECO:0000256" key="3">
    <source>
        <dbReference type="ARBA" id="ARBA00023002"/>
    </source>
</evidence>
<dbReference type="InterPro" id="IPR036661">
    <property type="entry name" value="Luciferase-like_sf"/>
</dbReference>
<name>A0A2T0VXF9_9RHOB</name>
<keyword evidence="3" id="KW-0560">Oxidoreductase</keyword>
<dbReference type="OrthoDB" id="9814695at2"/>
<evidence type="ECO:0000313" key="7">
    <source>
        <dbReference type="Proteomes" id="UP000238007"/>
    </source>
</evidence>
<proteinExistence type="predicted"/>
<accession>A0A2T0VXF9</accession>
<evidence type="ECO:0000259" key="5">
    <source>
        <dbReference type="Pfam" id="PF00296"/>
    </source>
</evidence>
<dbReference type="AlphaFoldDB" id="A0A2T0VXF9"/>
<dbReference type="InterPro" id="IPR050172">
    <property type="entry name" value="SsuD_RutA_monooxygenase"/>
</dbReference>
<dbReference type="EMBL" id="PVTP01000008">
    <property type="protein sequence ID" value="PRY76675.1"/>
    <property type="molecule type" value="Genomic_DNA"/>
</dbReference>
<dbReference type="Pfam" id="PF00296">
    <property type="entry name" value="Bac_luciferase"/>
    <property type="match status" value="1"/>
</dbReference>
<dbReference type="PANTHER" id="PTHR42847">
    <property type="entry name" value="ALKANESULFONATE MONOOXYGENASE"/>
    <property type="match status" value="1"/>
</dbReference>
<keyword evidence="4 6" id="KW-0503">Monooxygenase</keyword>
<comment type="caution">
    <text evidence="6">The sequence shown here is derived from an EMBL/GenBank/DDBJ whole genome shotgun (WGS) entry which is preliminary data.</text>
</comment>
<dbReference type="GO" id="GO:0046306">
    <property type="term" value="P:alkanesulfonate catabolic process"/>
    <property type="evidence" value="ECO:0007669"/>
    <property type="project" value="TreeGrafter"/>
</dbReference>
<protein>
    <submittedName>
        <fullName evidence="6">Alkanesulfonate monooxygenase</fullName>
    </submittedName>
</protein>
<evidence type="ECO:0000256" key="2">
    <source>
        <dbReference type="ARBA" id="ARBA00022643"/>
    </source>
</evidence>
<evidence type="ECO:0000256" key="1">
    <source>
        <dbReference type="ARBA" id="ARBA00022630"/>
    </source>
</evidence>
<dbReference type="GO" id="GO:0008726">
    <property type="term" value="F:alkanesulfonate monooxygenase activity"/>
    <property type="evidence" value="ECO:0007669"/>
    <property type="project" value="TreeGrafter"/>
</dbReference>
<feature type="domain" description="Luciferase-like" evidence="5">
    <location>
        <begin position="15"/>
        <end position="304"/>
    </location>
</feature>
<organism evidence="6 7">
    <name type="scientific">Yoonia maritima</name>
    <dbReference type="NCBI Taxonomy" id="1435347"/>
    <lineage>
        <taxon>Bacteria</taxon>
        <taxon>Pseudomonadati</taxon>
        <taxon>Pseudomonadota</taxon>
        <taxon>Alphaproteobacteria</taxon>
        <taxon>Rhodobacterales</taxon>
        <taxon>Paracoccaceae</taxon>
        <taxon>Yoonia</taxon>
    </lineage>
</organism>
<dbReference type="Gene3D" id="3.20.20.30">
    <property type="entry name" value="Luciferase-like domain"/>
    <property type="match status" value="1"/>
</dbReference>
<keyword evidence="2" id="KW-0288">FMN</keyword>
<dbReference type="PANTHER" id="PTHR42847:SF4">
    <property type="entry name" value="ALKANESULFONATE MONOOXYGENASE-RELATED"/>
    <property type="match status" value="1"/>
</dbReference>
<gene>
    <name evidence="6" type="ORF">CLV80_108139</name>
</gene>